<reference evidence="2 3" key="1">
    <citation type="submission" date="2022-08" db="EMBL/GenBank/DDBJ databases">
        <title>Whole genome sequencing-based tracing of a 2022 introduction and outbreak of Xanthomonas hortorum pv. pelargonii.</title>
        <authorList>
            <person name="Iruegas-Bocardo F."/>
            <person name="Weisberg A.K."/>
            <person name="Riutta E.R."/>
            <person name="Kilday K."/>
            <person name="Bonkowski J.C."/>
            <person name="Creswell T."/>
            <person name="Daughtrey M.L."/>
            <person name="Rane K."/>
            <person name="Grunwald N.J."/>
            <person name="Chang J.H."/>
            <person name="Putnam M.L."/>
        </authorList>
    </citation>
    <scope>NUCLEOTIDE SEQUENCE [LARGE SCALE GENOMIC DNA]</scope>
    <source>
        <strain evidence="2 3">22-325</strain>
    </source>
</reference>
<sequence length="522" mass="54895">MQQRLIIDASEAGRQARQAGFTSPGNSRAPYVRNFMKRLIACLALSTCLLCVAASAEELDAYLRAHYPSLKYVERYRATHPEDVQGSADAWAASARLAPETTASDVSRRLVGLADQHVALTGTKAGKTETLGVLFRTSSDGQMIVWRILDARITGLAQGDKVLQIDGTPTSTWLKNAAGLTFGGNARARQAEAALSLALGTPAAHQVAGAGKTVTLRVQRSAQAPRQVALPYQPMTQELARTLASAVDAPDLPEVVQVGSTRVGSIRLGAFAPQYNATFTAAAEAREAATAEANDPDAPMLAGFCAVTRELIGRYDAIAARSDVMLIDLRGNMGGFAREVRGFAWALTGRKPVKTYEMSASGTPGIVRLEALQDDASCGSVASHKPLLVLVDAGTRSAGELLATYLWASGATIMGERTIGAGGGRDSQSQGVALGDSGYRALVSENFYIFDPTEELRAGEMDEATLVDRVAADGFHPSRTHPFATQSIGVVPDVPLAIDAADLSDGGRGLVLRGLVAAGLTK</sequence>
<keyword evidence="3" id="KW-1185">Reference proteome</keyword>
<dbReference type="RefSeq" id="WP_316686527.1">
    <property type="nucleotide sequence ID" value="NZ_CP103837.1"/>
</dbReference>
<dbReference type="InterPro" id="IPR005151">
    <property type="entry name" value="Tail-specific_protease"/>
</dbReference>
<evidence type="ECO:0000313" key="2">
    <source>
        <dbReference type="EMBL" id="WOB24909.1"/>
    </source>
</evidence>
<dbReference type="GeneID" id="95585017"/>
<accession>A0ABZ0D3U6</accession>
<protein>
    <submittedName>
        <fullName evidence="2">S41 family peptidase</fullName>
    </submittedName>
</protein>
<dbReference type="SUPFAM" id="SSF52096">
    <property type="entry name" value="ClpP/crotonase"/>
    <property type="match status" value="1"/>
</dbReference>
<evidence type="ECO:0000259" key="1">
    <source>
        <dbReference type="Pfam" id="PF03572"/>
    </source>
</evidence>
<dbReference type="EMBL" id="CP103840">
    <property type="protein sequence ID" value="WOB24909.1"/>
    <property type="molecule type" value="Genomic_DNA"/>
</dbReference>
<name>A0ABZ0D3U6_9XANT</name>
<gene>
    <name evidence="2" type="ORF">NYR99_14045</name>
</gene>
<dbReference type="Gene3D" id="3.90.226.10">
    <property type="entry name" value="2-enoyl-CoA Hydratase, Chain A, domain 1"/>
    <property type="match status" value="2"/>
</dbReference>
<dbReference type="Pfam" id="PF03572">
    <property type="entry name" value="Peptidase_S41"/>
    <property type="match status" value="1"/>
</dbReference>
<proteinExistence type="predicted"/>
<dbReference type="PANTHER" id="PTHR32060:SF22">
    <property type="entry name" value="CARBOXYL-TERMINAL-PROCESSING PEPTIDASE 3, CHLOROPLASTIC"/>
    <property type="match status" value="1"/>
</dbReference>
<dbReference type="InterPro" id="IPR029045">
    <property type="entry name" value="ClpP/crotonase-like_dom_sf"/>
</dbReference>
<dbReference type="PANTHER" id="PTHR32060">
    <property type="entry name" value="TAIL-SPECIFIC PROTEASE"/>
    <property type="match status" value="1"/>
</dbReference>
<feature type="domain" description="Tail specific protease" evidence="1">
    <location>
        <begin position="325"/>
        <end position="427"/>
    </location>
</feature>
<evidence type="ECO:0000313" key="3">
    <source>
        <dbReference type="Proteomes" id="UP001304534"/>
    </source>
</evidence>
<dbReference type="Gene3D" id="3.30.750.44">
    <property type="match status" value="1"/>
</dbReference>
<dbReference type="InterPro" id="IPR036034">
    <property type="entry name" value="PDZ_sf"/>
</dbReference>
<dbReference type="Proteomes" id="UP001304534">
    <property type="component" value="Chromosome"/>
</dbReference>
<dbReference type="Gene3D" id="2.30.42.10">
    <property type="match status" value="1"/>
</dbReference>
<organism evidence="2 3">
    <name type="scientific">Xanthomonas dyei</name>
    <dbReference type="NCBI Taxonomy" id="743699"/>
    <lineage>
        <taxon>Bacteria</taxon>
        <taxon>Pseudomonadati</taxon>
        <taxon>Pseudomonadota</taxon>
        <taxon>Gammaproteobacteria</taxon>
        <taxon>Lysobacterales</taxon>
        <taxon>Lysobacteraceae</taxon>
        <taxon>Xanthomonas</taxon>
    </lineage>
</organism>